<dbReference type="Proteomes" id="UP000190140">
    <property type="component" value="Unassembled WGS sequence"/>
</dbReference>
<dbReference type="EMBL" id="MZGW01000002">
    <property type="protein sequence ID" value="OPJ56487.1"/>
    <property type="molecule type" value="Genomic_DNA"/>
</dbReference>
<organism evidence="1 2">
    <name type="scientific">Alkalithermobacter paradoxus</name>
    <dbReference type="NCBI Taxonomy" id="29349"/>
    <lineage>
        <taxon>Bacteria</taxon>
        <taxon>Bacillati</taxon>
        <taxon>Bacillota</taxon>
        <taxon>Clostridia</taxon>
        <taxon>Peptostreptococcales</taxon>
        <taxon>Tepidibacteraceae</taxon>
        <taxon>Alkalithermobacter</taxon>
    </lineage>
</organism>
<reference evidence="1 2" key="1">
    <citation type="submission" date="2017-03" db="EMBL/GenBank/DDBJ databases">
        <title>Genome sequence of Clostridium thermoalcaliphilum DSM 7309.</title>
        <authorList>
            <person name="Poehlein A."/>
            <person name="Daniel R."/>
        </authorList>
    </citation>
    <scope>NUCLEOTIDE SEQUENCE [LARGE SCALE GENOMIC DNA]</scope>
    <source>
        <strain evidence="1 2">DSM 7309</strain>
    </source>
</reference>
<comment type="caution">
    <text evidence="1">The sequence shown here is derived from an EMBL/GenBank/DDBJ whole genome shotgun (WGS) entry which is preliminary data.</text>
</comment>
<sequence length="79" mass="9422">MSNKLTFLDEKGEKIELELVETLEVDGEKYALFVEGENDEDAYVYKLVEEDGKEKYVVIEDEDEFEKVLEYYNSYFDEE</sequence>
<dbReference type="RefSeq" id="WP_079411590.1">
    <property type="nucleotide sequence ID" value="NZ_MZGW01000002.1"/>
</dbReference>
<dbReference type="STRING" id="29349.CLOTH_08920"/>
<name>A0A1V4IAD9_9FIRM</name>
<accession>A0A1V4IAD9</accession>
<dbReference type="OrthoDB" id="1955140at2"/>
<evidence type="ECO:0000313" key="2">
    <source>
        <dbReference type="Proteomes" id="UP000190140"/>
    </source>
</evidence>
<gene>
    <name evidence="1" type="ORF">CLOTH_08920</name>
</gene>
<dbReference type="AlphaFoldDB" id="A0A1V4IAD9"/>
<dbReference type="InterPro" id="IPR009711">
    <property type="entry name" value="UPF0473"/>
</dbReference>
<protein>
    <submittedName>
        <fullName evidence="1">Uncharacterized protein</fullName>
    </submittedName>
</protein>
<keyword evidence="2" id="KW-1185">Reference proteome</keyword>
<dbReference type="Pfam" id="PF06949">
    <property type="entry name" value="DUF1292"/>
    <property type="match status" value="1"/>
</dbReference>
<proteinExistence type="predicted"/>
<evidence type="ECO:0000313" key="1">
    <source>
        <dbReference type="EMBL" id="OPJ56487.1"/>
    </source>
</evidence>